<name>A0ABT3CYZ9_9BACT</name>
<evidence type="ECO:0000256" key="2">
    <source>
        <dbReference type="ARBA" id="ARBA00022475"/>
    </source>
</evidence>
<sequence>MSSEEFKLPKWSFKLIRFLLKPEYQEEIEGDLEELYSELLEQHAVAKAKRLLWKETIQLMRPSLIRNMGGNYRLNYYGMFKNYLIVVWRNLFKQPGFSTINILSLTLGMAACMLIYLFVQNENSFDSIHQKKDRIYRLCELQTWPGIKPQKVPITWPKMGFALPEYFPEVENYARFQGLRELLWETEDKKLIVEKAGAVDSTFFEVFDFPVLKGESRDILVEPNTVLLSEELARRYFGTDEVLGKTLKQGEDIYQIKGVFANVPEQSHLQFDLLLSLSTFRKDNPDFNQSTGSNFMITYVLLNPEADVEAMEAKFPAYLEYLSEDDNVNEMYSLFMQSLEDVHLASTDIEHDYHNYNKFNGRYIDVFILTGIFIMIIACVNFMNLTIARANTRFKEVGIRKTIGATRLQLVIQFVLESLLLALGAFMIALMLVSLVLPSLNQVIERNLQIQTFWNLQQVFMLLAGVLLLGVLTGLYPALKMSAYRIASIIRGGGSERKKSFLRSSLIVVQFSLSMGMIICTLVVVQQLFFINSKDVGFDREHIMLIKMNDEVNDKYAVLKEELKQLSNVQGVTASGQRLGNNIHQWGTKFRKDTAIVNLAPSNLQVDYDFLEVYGIEMVEGRNFSREYANDNGLAFIINQSLAREMGEDSPVGKSMGLSWYPDDSLGTVIGVTENFNFNTLHHKVNALALVVYEDWNFREMTVKLASGDVNEAVQDIDRVWKEHVADFPLSFQFLDQHFEEVYKSERQMGFVVTWVAVLSVLISCLGLFGLASLSIERRIKEIGVRKVMGATTSQLLMLLSKNFAGLILLAFVIAVPLSYTYLDGWLSDFAFRIDISPLVFVLGGGMALAIAMGTISFHTIRAARTNPAQVLRDE</sequence>
<gene>
    <name evidence="9" type="ORF">N7U62_19525</name>
</gene>
<feature type="transmembrane region" description="Helical" evidence="6">
    <location>
        <begin position="752"/>
        <end position="776"/>
    </location>
</feature>
<evidence type="ECO:0000259" key="7">
    <source>
        <dbReference type="Pfam" id="PF02687"/>
    </source>
</evidence>
<keyword evidence="10" id="KW-1185">Reference proteome</keyword>
<keyword evidence="5 6" id="KW-0472">Membrane</keyword>
<dbReference type="InterPro" id="IPR025857">
    <property type="entry name" value="MacB_PCD"/>
</dbReference>
<accession>A0ABT3CYZ9</accession>
<dbReference type="Pfam" id="PF12704">
    <property type="entry name" value="MacB_PCD"/>
    <property type="match status" value="2"/>
</dbReference>
<evidence type="ECO:0000313" key="10">
    <source>
        <dbReference type="Proteomes" id="UP001300692"/>
    </source>
</evidence>
<feature type="domain" description="MacB-like periplasmic core" evidence="8">
    <location>
        <begin position="555"/>
        <end position="716"/>
    </location>
</feature>
<dbReference type="RefSeq" id="WP_264139768.1">
    <property type="nucleotide sequence ID" value="NZ_JAOYOD010000001.1"/>
</dbReference>
<dbReference type="Proteomes" id="UP001300692">
    <property type="component" value="Unassembled WGS sequence"/>
</dbReference>
<keyword evidence="2" id="KW-1003">Cell membrane</keyword>
<reference evidence="9 10" key="1">
    <citation type="submission" date="2022-10" db="EMBL/GenBank/DDBJ databases">
        <title>Comparative genomics and taxonomic characterization of three novel marine species of genus Reichenbachiella exhibiting antioxidant and polysaccharide degradation activities.</title>
        <authorList>
            <person name="Muhammad N."/>
            <person name="Lee Y.-J."/>
            <person name="Ko J."/>
            <person name="Kim S.-G."/>
        </authorList>
    </citation>
    <scope>NUCLEOTIDE SEQUENCE [LARGE SCALE GENOMIC DNA]</scope>
    <source>
        <strain evidence="9 10">ABR2-5</strain>
    </source>
</reference>
<dbReference type="PANTHER" id="PTHR30572">
    <property type="entry name" value="MEMBRANE COMPONENT OF TRANSPORTER-RELATED"/>
    <property type="match status" value="1"/>
</dbReference>
<dbReference type="EMBL" id="JAOYOD010000001">
    <property type="protein sequence ID" value="MCV9388877.1"/>
    <property type="molecule type" value="Genomic_DNA"/>
</dbReference>
<dbReference type="InterPro" id="IPR050250">
    <property type="entry name" value="Macrolide_Exporter_MacB"/>
</dbReference>
<keyword evidence="4 6" id="KW-1133">Transmembrane helix</keyword>
<feature type="transmembrane region" description="Helical" evidence="6">
    <location>
        <begin position="366"/>
        <end position="387"/>
    </location>
</feature>
<dbReference type="NCBIfam" id="NF038404">
    <property type="entry name" value="perm_prefix_2"/>
    <property type="match status" value="1"/>
</dbReference>
<dbReference type="InterPro" id="IPR003838">
    <property type="entry name" value="ABC3_permease_C"/>
</dbReference>
<feature type="domain" description="ABC3 transporter permease C-terminal" evidence="7">
    <location>
        <begin position="756"/>
        <end position="868"/>
    </location>
</feature>
<protein>
    <submittedName>
        <fullName evidence="9">ABC transporter permease</fullName>
    </submittedName>
</protein>
<organism evidence="9 10">
    <name type="scientific">Reichenbachiella ulvae</name>
    <dbReference type="NCBI Taxonomy" id="2980104"/>
    <lineage>
        <taxon>Bacteria</taxon>
        <taxon>Pseudomonadati</taxon>
        <taxon>Bacteroidota</taxon>
        <taxon>Cytophagia</taxon>
        <taxon>Cytophagales</taxon>
        <taxon>Reichenbachiellaceae</taxon>
        <taxon>Reichenbachiella</taxon>
    </lineage>
</organism>
<dbReference type="Pfam" id="PF02687">
    <property type="entry name" value="FtsX"/>
    <property type="match status" value="2"/>
</dbReference>
<feature type="domain" description="ABC3 transporter permease C-terminal" evidence="7">
    <location>
        <begin position="370"/>
        <end position="482"/>
    </location>
</feature>
<evidence type="ECO:0000313" key="9">
    <source>
        <dbReference type="EMBL" id="MCV9388877.1"/>
    </source>
</evidence>
<feature type="transmembrane region" description="Helical" evidence="6">
    <location>
        <begin position="99"/>
        <end position="119"/>
    </location>
</feature>
<evidence type="ECO:0000256" key="6">
    <source>
        <dbReference type="SAM" id="Phobius"/>
    </source>
</evidence>
<proteinExistence type="predicted"/>
<feature type="domain" description="MacB-like periplasmic core" evidence="8">
    <location>
        <begin position="98"/>
        <end position="315"/>
    </location>
</feature>
<evidence type="ECO:0000256" key="5">
    <source>
        <dbReference type="ARBA" id="ARBA00023136"/>
    </source>
</evidence>
<feature type="transmembrane region" description="Helical" evidence="6">
    <location>
        <begin position="836"/>
        <end position="858"/>
    </location>
</feature>
<comment type="caution">
    <text evidence="9">The sequence shown here is derived from an EMBL/GenBank/DDBJ whole genome shotgun (WGS) entry which is preliminary data.</text>
</comment>
<dbReference type="PANTHER" id="PTHR30572:SF18">
    <property type="entry name" value="ABC-TYPE MACROLIDE FAMILY EXPORT SYSTEM PERMEASE COMPONENT 2"/>
    <property type="match status" value="1"/>
</dbReference>
<evidence type="ECO:0000256" key="4">
    <source>
        <dbReference type="ARBA" id="ARBA00022989"/>
    </source>
</evidence>
<feature type="transmembrane region" description="Helical" evidence="6">
    <location>
        <begin position="457"/>
        <end position="479"/>
    </location>
</feature>
<evidence type="ECO:0000259" key="8">
    <source>
        <dbReference type="Pfam" id="PF12704"/>
    </source>
</evidence>
<evidence type="ECO:0000256" key="3">
    <source>
        <dbReference type="ARBA" id="ARBA00022692"/>
    </source>
</evidence>
<evidence type="ECO:0000256" key="1">
    <source>
        <dbReference type="ARBA" id="ARBA00004651"/>
    </source>
</evidence>
<comment type="subcellular location">
    <subcellularLocation>
        <location evidence="1">Cell membrane</location>
        <topology evidence="1">Multi-pass membrane protein</topology>
    </subcellularLocation>
</comment>
<feature type="transmembrane region" description="Helical" evidence="6">
    <location>
        <begin position="500"/>
        <end position="525"/>
    </location>
</feature>
<dbReference type="InterPro" id="IPR047699">
    <property type="entry name" value="Permease_put_prefix"/>
</dbReference>
<feature type="transmembrane region" description="Helical" evidence="6">
    <location>
        <begin position="796"/>
        <end position="816"/>
    </location>
</feature>
<feature type="transmembrane region" description="Helical" evidence="6">
    <location>
        <begin position="408"/>
        <end position="437"/>
    </location>
</feature>
<keyword evidence="3 6" id="KW-0812">Transmembrane</keyword>